<feature type="signal peptide" evidence="1">
    <location>
        <begin position="1"/>
        <end position="19"/>
    </location>
</feature>
<accession>A0A3E1NIV8</accession>
<dbReference type="RefSeq" id="WP_116847945.1">
    <property type="nucleotide sequence ID" value="NZ_QTJU01000004.1"/>
</dbReference>
<evidence type="ECO:0000256" key="1">
    <source>
        <dbReference type="SAM" id="SignalP"/>
    </source>
</evidence>
<dbReference type="SUPFAM" id="SSF56601">
    <property type="entry name" value="beta-lactamase/transpeptidase-like"/>
    <property type="match status" value="1"/>
</dbReference>
<dbReference type="GO" id="GO:0008800">
    <property type="term" value="F:beta-lactamase activity"/>
    <property type="evidence" value="ECO:0007669"/>
    <property type="project" value="InterPro"/>
</dbReference>
<dbReference type="GO" id="GO:0030655">
    <property type="term" value="P:beta-lactam antibiotic catabolic process"/>
    <property type="evidence" value="ECO:0007669"/>
    <property type="project" value="InterPro"/>
</dbReference>
<protein>
    <recommendedName>
        <fullName evidence="2">Beta-lactamase class A catalytic domain-containing protein</fullName>
    </recommendedName>
</protein>
<comment type="caution">
    <text evidence="3">The sequence shown here is derived from an EMBL/GenBank/DDBJ whole genome shotgun (WGS) entry which is preliminary data.</text>
</comment>
<dbReference type="InterPro" id="IPR045155">
    <property type="entry name" value="Beta-lactam_cat"/>
</dbReference>
<evidence type="ECO:0000313" key="3">
    <source>
        <dbReference type="EMBL" id="RFM27869.1"/>
    </source>
</evidence>
<sequence>MRKFTGIAVLVFACLTVQAQEKNSAWLRSLLAEKGSPLLHQILEQPDTFHYQLIYTKIDRDQHNVPHFTNYFLHVNKEAYFNPASTVKLPTALCALEKINSLRNKGIDKYTTMLTDSAYEGQTMVRSDTSAANGLPSVAHYVKKIFLTSDNDAYNRLYEFDGQQTLNQSLWQKGYPDIRIVRRFAPATEEGNRHTNPIRFMNNGTLVYTQPAAYSSLTFDYTKPVFEGRGHYDKDENLVMTPMDFTRHNNLPLEDLQQLLQSALFPASVPRSKRFNLTKDDEDFLYQYMSQYPSETLHPKYDTSEYFDSYTKFFMFKAGKSKIPANMRVFNKPGWSYGYLTDVAYIADFANHVEFMLTATIYVNSDGIINDDKYDYDTIGYPFFKETGTILYNYELSRPRQYTPDLQRFKLHYDSEVTGQSMPQGAGK</sequence>
<keyword evidence="4" id="KW-1185">Reference proteome</keyword>
<feature type="domain" description="Beta-lactamase class A catalytic" evidence="2">
    <location>
        <begin position="73"/>
        <end position="348"/>
    </location>
</feature>
<dbReference type="Pfam" id="PF13354">
    <property type="entry name" value="Beta-lactamase2"/>
    <property type="match status" value="1"/>
</dbReference>
<keyword evidence="1" id="KW-0732">Signal</keyword>
<dbReference type="OrthoDB" id="1884322at2"/>
<proteinExistence type="predicted"/>
<reference evidence="3 4" key="1">
    <citation type="submission" date="2018-08" db="EMBL/GenBank/DDBJ databases">
        <title>Chitinophagaceae sp. K23C18032701, a novel bacterium isolated from forest soil.</title>
        <authorList>
            <person name="Wang C."/>
        </authorList>
    </citation>
    <scope>NUCLEOTIDE SEQUENCE [LARGE SCALE GENOMIC DNA]</scope>
    <source>
        <strain evidence="3 4">K23C18032701</strain>
    </source>
</reference>
<dbReference type="Gene3D" id="3.40.710.10">
    <property type="entry name" value="DD-peptidase/beta-lactamase superfamily"/>
    <property type="match status" value="1"/>
</dbReference>
<dbReference type="Proteomes" id="UP000261284">
    <property type="component" value="Unassembled WGS sequence"/>
</dbReference>
<organism evidence="3 4">
    <name type="scientific">Deminuibacter soli</name>
    <dbReference type="NCBI Taxonomy" id="2291815"/>
    <lineage>
        <taxon>Bacteria</taxon>
        <taxon>Pseudomonadati</taxon>
        <taxon>Bacteroidota</taxon>
        <taxon>Chitinophagia</taxon>
        <taxon>Chitinophagales</taxon>
        <taxon>Chitinophagaceae</taxon>
        <taxon>Deminuibacter</taxon>
    </lineage>
</organism>
<gene>
    <name evidence="3" type="ORF">DXN05_14345</name>
</gene>
<evidence type="ECO:0000259" key="2">
    <source>
        <dbReference type="Pfam" id="PF13354"/>
    </source>
</evidence>
<name>A0A3E1NIV8_9BACT</name>
<dbReference type="EMBL" id="QTJU01000004">
    <property type="protein sequence ID" value="RFM27869.1"/>
    <property type="molecule type" value="Genomic_DNA"/>
</dbReference>
<dbReference type="InterPro" id="IPR012338">
    <property type="entry name" value="Beta-lactam/transpept-like"/>
</dbReference>
<dbReference type="AlphaFoldDB" id="A0A3E1NIV8"/>
<feature type="chain" id="PRO_5017583824" description="Beta-lactamase class A catalytic domain-containing protein" evidence="1">
    <location>
        <begin position="20"/>
        <end position="428"/>
    </location>
</feature>
<evidence type="ECO:0000313" key="4">
    <source>
        <dbReference type="Proteomes" id="UP000261284"/>
    </source>
</evidence>